<dbReference type="InterPro" id="IPR015655">
    <property type="entry name" value="PP2C"/>
</dbReference>
<dbReference type="NCBIfam" id="NF033484">
    <property type="entry name" value="Stp1_PP2C_phos"/>
    <property type="match status" value="1"/>
</dbReference>
<dbReference type="STRING" id="1860102.ACCAA_870014"/>
<dbReference type="Pfam" id="PF13672">
    <property type="entry name" value="PP2C_2"/>
    <property type="match status" value="1"/>
</dbReference>
<dbReference type="GO" id="GO:0004722">
    <property type="term" value="F:protein serine/threonine phosphatase activity"/>
    <property type="evidence" value="ECO:0007669"/>
    <property type="project" value="InterPro"/>
</dbReference>
<evidence type="ECO:0000313" key="3">
    <source>
        <dbReference type="Proteomes" id="UP000199169"/>
    </source>
</evidence>
<dbReference type="SMART" id="SM00331">
    <property type="entry name" value="PP2C_SIG"/>
    <property type="match status" value="1"/>
</dbReference>
<dbReference type="AlphaFoldDB" id="A0A1A8XZG2"/>
<name>A0A1A8XZG2_9PROT</name>
<dbReference type="InterPro" id="IPR036457">
    <property type="entry name" value="PPM-type-like_dom_sf"/>
</dbReference>
<dbReference type="InterPro" id="IPR001932">
    <property type="entry name" value="PPM-type_phosphatase-like_dom"/>
</dbReference>
<feature type="domain" description="PPM-type phosphatase" evidence="1">
    <location>
        <begin position="27"/>
        <end position="274"/>
    </location>
</feature>
<dbReference type="EMBL" id="FLQX01000168">
    <property type="protein sequence ID" value="SBT10106.1"/>
    <property type="molecule type" value="Genomic_DNA"/>
</dbReference>
<dbReference type="Gene3D" id="3.60.40.10">
    <property type="entry name" value="PPM-type phosphatase domain"/>
    <property type="match status" value="1"/>
</dbReference>
<dbReference type="PANTHER" id="PTHR13832">
    <property type="entry name" value="PROTEIN PHOSPHATASE 2C"/>
    <property type="match status" value="1"/>
</dbReference>
<keyword evidence="3" id="KW-1185">Reference proteome</keyword>
<protein>
    <submittedName>
        <fullName evidence="2">Protein serine/threonine phosphatase</fullName>
    </submittedName>
</protein>
<reference evidence="2 3" key="1">
    <citation type="submission" date="2016-06" db="EMBL/GenBank/DDBJ databases">
        <authorList>
            <person name="Kjaerup R.B."/>
            <person name="Dalgaard T.S."/>
            <person name="Juul-Madsen H.R."/>
        </authorList>
    </citation>
    <scope>NUCLEOTIDE SEQUENCE [LARGE SCALE GENOMIC DNA]</scope>
    <source>
        <strain evidence="2">3</strain>
    </source>
</reference>
<evidence type="ECO:0000259" key="1">
    <source>
        <dbReference type="PROSITE" id="PS51746"/>
    </source>
</evidence>
<dbReference type="CDD" id="cd00143">
    <property type="entry name" value="PP2Cc"/>
    <property type="match status" value="1"/>
</dbReference>
<dbReference type="SMART" id="SM00332">
    <property type="entry name" value="PP2Cc"/>
    <property type="match status" value="1"/>
</dbReference>
<gene>
    <name evidence="2" type="ORF">ACCAA_870014</name>
</gene>
<sequence>MAGSIETMATHQSGGEPVANSLAGALEIVVRSDPGLVRGQNEDSVLANADQGLAILADGMGGYNAGEVASGMATTLLSTGLKAAFKATAGYEKDRLTGQPFALACLVDQIAVVNTAIYRASESQSQLGGMGTTLVAAVFCDDRVFVAHVGDSRLYRLRGEEFVALTRDHSLLQEQLDSGLISAEEARYSTNRNLVTRAVGIDPEVDAEIHAHRVVPGDIYLLCSDGLYDMVDEADIQHALDMHGANLEVTARELIQMANDNGGDDNISLIVVKIRREFPAARRGWAKLWSWFRQGR</sequence>
<accession>A0A1A8XZG2</accession>
<organism evidence="2 3">
    <name type="scientific">Candidatus Accumulibacter aalborgensis</name>
    <dbReference type="NCBI Taxonomy" id="1860102"/>
    <lineage>
        <taxon>Bacteria</taxon>
        <taxon>Pseudomonadati</taxon>
        <taxon>Pseudomonadota</taxon>
        <taxon>Betaproteobacteria</taxon>
        <taxon>Candidatus Accumulibacter</taxon>
    </lineage>
</organism>
<dbReference type="Proteomes" id="UP000199169">
    <property type="component" value="Unassembled WGS sequence"/>
</dbReference>
<evidence type="ECO:0000313" key="2">
    <source>
        <dbReference type="EMBL" id="SBT10106.1"/>
    </source>
</evidence>
<dbReference type="SUPFAM" id="SSF81606">
    <property type="entry name" value="PP2C-like"/>
    <property type="match status" value="1"/>
</dbReference>
<dbReference type="PROSITE" id="PS51746">
    <property type="entry name" value="PPM_2"/>
    <property type="match status" value="1"/>
</dbReference>
<dbReference type="PANTHER" id="PTHR13832:SF827">
    <property type="entry name" value="PROTEIN PHOSPHATASE 1L"/>
    <property type="match status" value="1"/>
</dbReference>
<proteinExistence type="predicted"/>